<evidence type="ECO:0000256" key="1">
    <source>
        <dbReference type="ARBA" id="ARBA00006987"/>
    </source>
</evidence>
<comment type="similarity">
    <text evidence="1">Belongs to the UPF0065 (bug) family.</text>
</comment>
<dbReference type="Gene3D" id="3.40.190.150">
    <property type="entry name" value="Bordetella uptake gene, domain 1"/>
    <property type="match status" value="1"/>
</dbReference>
<dbReference type="Pfam" id="PF03401">
    <property type="entry name" value="TctC"/>
    <property type="match status" value="1"/>
</dbReference>
<keyword evidence="3" id="KW-0472">Membrane</keyword>
<dbReference type="InterPro" id="IPR042100">
    <property type="entry name" value="Bug_dom1"/>
</dbReference>
<evidence type="ECO:0000256" key="2">
    <source>
        <dbReference type="SAM" id="MobiDB-lite"/>
    </source>
</evidence>
<comment type="caution">
    <text evidence="4">The sequence shown here is derived from an EMBL/GenBank/DDBJ whole genome shotgun (WGS) entry which is preliminary data.</text>
</comment>
<sequence length="361" mass="38828">MLAEDDDQKQSSPIRQRFIDNKRGAHKVKKKLYRILSTAVLTGTMAGASFAADFPEKDFQGVIMWGAGGAMDNVARAITPIVELELGKSIVLTNRAGGAGAISTNFVNSRPSDGYTLLYGAENPQLHKVLGLSKIDYADFYPVNILARGVAVIVTNNDKPWNSLKDLVADVQANPGEVKMGSTGPGGLPFVVGAMLKSTTDFDVRAVPFDGEGPGITALQGGHVDFMPAGLTAVREHIRAGRVKPLAVVSDEPIPGLEDIPLITTDLPDFKQFLPWGPFYGIFAKRDIPNDAKTELTDAFSKAASEEAFGRFMADFGAVMVNISGEVADAYLKHYQSVTTWSLHNVGETKMSPEEFGIPKP</sequence>
<dbReference type="SUPFAM" id="SSF53850">
    <property type="entry name" value="Periplasmic binding protein-like II"/>
    <property type="match status" value="1"/>
</dbReference>
<accession>A0ABW1ZZ36</accession>
<name>A0ABW1ZZ36_9GAMM</name>
<reference evidence="5" key="1">
    <citation type="journal article" date="2019" name="Int. J. Syst. Evol. Microbiol.">
        <title>The Global Catalogue of Microorganisms (GCM) 10K type strain sequencing project: providing services to taxonomists for standard genome sequencing and annotation.</title>
        <authorList>
            <consortium name="The Broad Institute Genomics Platform"/>
            <consortium name="The Broad Institute Genome Sequencing Center for Infectious Disease"/>
            <person name="Wu L."/>
            <person name="Ma J."/>
        </authorList>
    </citation>
    <scope>NUCLEOTIDE SEQUENCE [LARGE SCALE GENOMIC DNA]</scope>
    <source>
        <strain evidence="5">NBRC 111756</strain>
    </source>
</reference>
<evidence type="ECO:0000313" key="5">
    <source>
        <dbReference type="Proteomes" id="UP001596422"/>
    </source>
</evidence>
<dbReference type="CDD" id="cd07012">
    <property type="entry name" value="PBP2_Bug_TTT"/>
    <property type="match status" value="1"/>
</dbReference>
<dbReference type="PIRSF" id="PIRSF017082">
    <property type="entry name" value="YflP"/>
    <property type="match status" value="1"/>
</dbReference>
<dbReference type="InterPro" id="IPR005064">
    <property type="entry name" value="BUG"/>
</dbReference>
<keyword evidence="3" id="KW-0812">Transmembrane</keyword>
<evidence type="ECO:0000313" key="4">
    <source>
        <dbReference type="EMBL" id="MFC6670484.1"/>
    </source>
</evidence>
<organism evidence="4 5">
    <name type="scientific">Marinobacterium aestuariivivens</name>
    <dbReference type="NCBI Taxonomy" id="1698799"/>
    <lineage>
        <taxon>Bacteria</taxon>
        <taxon>Pseudomonadati</taxon>
        <taxon>Pseudomonadota</taxon>
        <taxon>Gammaproteobacteria</taxon>
        <taxon>Oceanospirillales</taxon>
        <taxon>Oceanospirillaceae</taxon>
        <taxon>Marinobacterium</taxon>
    </lineage>
</organism>
<proteinExistence type="inferred from homology"/>
<gene>
    <name evidence="4" type="ORF">ACFQDL_10600</name>
</gene>
<keyword evidence="3" id="KW-1133">Transmembrane helix</keyword>
<keyword evidence="5" id="KW-1185">Reference proteome</keyword>
<protein>
    <submittedName>
        <fullName evidence="4">Bug family tripartite tricarboxylate transporter substrate binding protein</fullName>
    </submittedName>
</protein>
<dbReference type="PANTHER" id="PTHR42928">
    <property type="entry name" value="TRICARBOXYLATE-BINDING PROTEIN"/>
    <property type="match status" value="1"/>
</dbReference>
<dbReference type="Gene3D" id="3.40.190.10">
    <property type="entry name" value="Periplasmic binding protein-like II"/>
    <property type="match status" value="1"/>
</dbReference>
<dbReference type="Proteomes" id="UP001596422">
    <property type="component" value="Unassembled WGS sequence"/>
</dbReference>
<dbReference type="EMBL" id="JBHSWE010000001">
    <property type="protein sequence ID" value="MFC6670484.1"/>
    <property type="molecule type" value="Genomic_DNA"/>
</dbReference>
<dbReference type="PANTHER" id="PTHR42928:SF5">
    <property type="entry name" value="BLR1237 PROTEIN"/>
    <property type="match status" value="1"/>
</dbReference>
<feature type="transmembrane region" description="Helical" evidence="3">
    <location>
        <begin position="32"/>
        <end position="52"/>
    </location>
</feature>
<evidence type="ECO:0000256" key="3">
    <source>
        <dbReference type="SAM" id="Phobius"/>
    </source>
</evidence>
<dbReference type="RefSeq" id="WP_379908988.1">
    <property type="nucleotide sequence ID" value="NZ_JBHSWE010000001.1"/>
</dbReference>
<feature type="region of interest" description="Disordered" evidence="2">
    <location>
        <begin position="1"/>
        <end position="20"/>
    </location>
</feature>